<dbReference type="AlphaFoldDB" id="A0A8J3YUN1"/>
<dbReference type="InterPro" id="IPR011033">
    <property type="entry name" value="PRC_barrel-like_sf"/>
</dbReference>
<gene>
    <name evidence="3" type="ORF">Val02_87270</name>
</gene>
<dbReference type="InterPro" id="IPR027275">
    <property type="entry name" value="PRC-brl_dom"/>
</dbReference>
<dbReference type="GO" id="GO:0019684">
    <property type="term" value="P:photosynthesis, light reaction"/>
    <property type="evidence" value="ECO:0007669"/>
    <property type="project" value="InterPro"/>
</dbReference>
<evidence type="ECO:0000313" key="3">
    <source>
        <dbReference type="EMBL" id="GIJ51841.1"/>
    </source>
</evidence>
<dbReference type="EMBL" id="BOPF01000055">
    <property type="protein sequence ID" value="GIJ51841.1"/>
    <property type="molecule type" value="Genomic_DNA"/>
</dbReference>
<accession>A0A8J3YUN1</accession>
<proteinExistence type="predicted"/>
<dbReference type="GO" id="GO:0030077">
    <property type="term" value="C:plasma membrane light-harvesting complex"/>
    <property type="evidence" value="ECO:0007669"/>
    <property type="project" value="InterPro"/>
</dbReference>
<comment type="caution">
    <text evidence="3">The sequence shown here is derived from an EMBL/GenBank/DDBJ whole genome shotgun (WGS) entry which is preliminary data.</text>
</comment>
<dbReference type="Gene3D" id="3.90.50.10">
    <property type="entry name" value="Photosynthetic Reaction Center, subunit H, domain 2"/>
    <property type="match status" value="1"/>
</dbReference>
<evidence type="ECO:0000256" key="1">
    <source>
        <dbReference type="SAM" id="MobiDB-lite"/>
    </source>
</evidence>
<dbReference type="Proteomes" id="UP000619260">
    <property type="component" value="Unassembled WGS sequence"/>
</dbReference>
<sequence>MDRVSDLRGADVLDRQGEKIGRLGQLYTDPAGQPAWATVQTGWFGLRESLVPLYGAQWTTEGLQVPYDKETVKDAPNVDVEPDEPLTTDEVARLYRHYQFDWDDSRAAYRTGVTDAETAYQDVRADRPTTGSGLRRYTG</sequence>
<dbReference type="Pfam" id="PF05239">
    <property type="entry name" value="PRC"/>
    <property type="match status" value="1"/>
</dbReference>
<organism evidence="3 4">
    <name type="scientific">Virgisporangium aliadipatigenens</name>
    <dbReference type="NCBI Taxonomy" id="741659"/>
    <lineage>
        <taxon>Bacteria</taxon>
        <taxon>Bacillati</taxon>
        <taxon>Actinomycetota</taxon>
        <taxon>Actinomycetes</taxon>
        <taxon>Micromonosporales</taxon>
        <taxon>Micromonosporaceae</taxon>
        <taxon>Virgisporangium</taxon>
    </lineage>
</organism>
<evidence type="ECO:0000313" key="4">
    <source>
        <dbReference type="Proteomes" id="UP000619260"/>
    </source>
</evidence>
<name>A0A8J3YUN1_9ACTN</name>
<dbReference type="RefSeq" id="WP_203905232.1">
    <property type="nucleotide sequence ID" value="NZ_BOPF01000055.1"/>
</dbReference>
<feature type="region of interest" description="Disordered" evidence="1">
    <location>
        <begin position="120"/>
        <end position="139"/>
    </location>
</feature>
<reference evidence="3" key="1">
    <citation type="submission" date="2021-01" db="EMBL/GenBank/DDBJ databases">
        <title>Whole genome shotgun sequence of Virgisporangium aliadipatigenens NBRC 105644.</title>
        <authorList>
            <person name="Komaki H."/>
            <person name="Tamura T."/>
        </authorList>
    </citation>
    <scope>NUCLEOTIDE SEQUENCE</scope>
    <source>
        <strain evidence="3">NBRC 105644</strain>
    </source>
</reference>
<evidence type="ECO:0000259" key="2">
    <source>
        <dbReference type="Pfam" id="PF05239"/>
    </source>
</evidence>
<keyword evidence="4" id="KW-1185">Reference proteome</keyword>
<protein>
    <recommendedName>
        <fullName evidence="2">PRC-barrel domain-containing protein</fullName>
    </recommendedName>
</protein>
<feature type="domain" description="PRC-barrel" evidence="2">
    <location>
        <begin position="2"/>
        <end position="54"/>
    </location>
</feature>
<dbReference type="SUPFAM" id="SSF50346">
    <property type="entry name" value="PRC-barrel domain"/>
    <property type="match status" value="1"/>
</dbReference>
<dbReference type="InterPro" id="IPR014747">
    <property type="entry name" value="Bac_photo_RC_H_C"/>
</dbReference>